<dbReference type="Pfam" id="PF00561">
    <property type="entry name" value="Abhydrolase_1"/>
    <property type="match status" value="1"/>
</dbReference>
<dbReference type="InterPro" id="IPR000073">
    <property type="entry name" value="AB_hydrolase_1"/>
</dbReference>
<proteinExistence type="predicted"/>
<dbReference type="GO" id="GO:0046503">
    <property type="term" value="P:glycerolipid catabolic process"/>
    <property type="evidence" value="ECO:0007669"/>
    <property type="project" value="TreeGrafter"/>
</dbReference>
<protein>
    <submittedName>
        <fullName evidence="2">Acetyltransferase</fullName>
    </submittedName>
</protein>
<dbReference type="PANTHER" id="PTHR43433:SF5">
    <property type="entry name" value="AB HYDROLASE-1 DOMAIN-CONTAINING PROTEIN"/>
    <property type="match status" value="1"/>
</dbReference>
<feature type="domain" description="AB hydrolase-1" evidence="1">
    <location>
        <begin position="24"/>
        <end position="263"/>
    </location>
</feature>
<dbReference type="InterPro" id="IPR050471">
    <property type="entry name" value="AB_hydrolase"/>
</dbReference>
<gene>
    <name evidence="2" type="ORF">BHE18_04425</name>
</gene>
<reference evidence="2 3" key="1">
    <citation type="submission" date="2016-09" db="EMBL/GenBank/DDBJ databases">
        <title>Bacillus aquimaris SAMM genome sequence reveals colonization and biosurfactant production capacities.</title>
        <authorList>
            <person name="Waghmode S.R."/>
            <person name="Suryavanshi M.V."/>
        </authorList>
    </citation>
    <scope>NUCLEOTIDE SEQUENCE [LARGE SCALE GENOMIC DNA]</scope>
    <source>
        <strain evidence="2 3">SAMM</strain>
    </source>
</reference>
<dbReference type="EMBL" id="MINN01000074">
    <property type="protein sequence ID" value="OIU71897.1"/>
    <property type="molecule type" value="Genomic_DNA"/>
</dbReference>
<dbReference type="GO" id="GO:0004806">
    <property type="term" value="F:triacylglycerol lipase activity"/>
    <property type="evidence" value="ECO:0007669"/>
    <property type="project" value="TreeGrafter"/>
</dbReference>
<dbReference type="OrthoDB" id="9805423at2"/>
<dbReference type="SUPFAM" id="SSF53474">
    <property type="entry name" value="alpha/beta-Hydrolases"/>
    <property type="match status" value="1"/>
</dbReference>
<dbReference type="Proteomes" id="UP000182062">
    <property type="component" value="Unassembled WGS sequence"/>
</dbReference>
<organism evidence="2 3">
    <name type="scientific">Rossellomorea aquimaris</name>
    <dbReference type="NCBI Taxonomy" id="189382"/>
    <lineage>
        <taxon>Bacteria</taxon>
        <taxon>Bacillati</taxon>
        <taxon>Bacillota</taxon>
        <taxon>Bacilli</taxon>
        <taxon>Bacillales</taxon>
        <taxon>Bacillaceae</taxon>
        <taxon>Rossellomorea</taxon>
    </lineage>
</organism>
<comment type="caution">
    <text evidence="2">The sequence shown here is derived from an EMBL/GenBank/DDBJ whole genome shotgun (WGS) entry which is preliminary data.</text>
</comment>
<dbReference type="PANTHER" id="PTHR43433">
    <property type="entry name" value="HYDROLASE, ALPHA/BETA FOLD FAMILY PROTEIN"/>
    <property type="match status" value="1"/>
</dbReference>
<evidence type="ECO:0000313" key="2">
    <source>
        <dbReference type="EMBL" id="OIU71897.1"/>
    </source>
</evidence>
<keyword evidence="2" id="KW-0808">Transferase</keyword>
<evidence type="ECO:0000313" key="3">
    <source>
        <dbReference type="Proteomes" id="UP000182062"/>
    </source>
</evidence>
<sequence length="281" mass="31308">MKEQLLKINQVEINTESFGNPKDPAVLLIMGAMSSLDWWDEEFCQRLADEGRFVIRYDNRDLGKSTVYEQGTSNYTITDLADDAIGILDAYSIQKAHVTGMSLGGMIGQIMAVKNPERILSLSIIASSVFGTAQAELPQMNQCILDHHSKSASVDWSDRESSITYLAEGWKTLSGAKPFEKERMYLLAEREYSRAKQIQSRFNYILLGGGEEYLDRMEEIDVPTVIIHGTDDPALPFEHGRALAKAIPHAELVSLEGTGHEIHSADWGIIIESVIKVSSTR</sequence>
<accession>A0A1J6X180</accession>
<name>A0A1J6X180_9BACI</name>
<evidence type="ECO:0000259" key="1">
    <source>
        <dbReference type="Pfam" id="PF00561"/>
    </source>
</evidence>
<dbReference type="Gene3D" id="3.40.50.1820">
    <property type="entry name" value="alpha/beta hydrolase"/>
    <property type="match status" value="1"/>
</dbReference>
<dbReference type="AlphaFoldDB" id="A0A1J6X180"/>
<dbReference type="PRINTS" id="PR00111">
    <property type="entry name" value="ABHYDROLASE"/>
</dbReference>
<dbReference type="GO" id="GO:0016740">
    <property type="term" value="F:transferase activity"/>
    <property type="evidence" value="ECO:0007669"/>
    <property type="project" value="UniProtKB-KW"/>
</dbReference>
<dbReference type="RefSeq" id="WP_071617567.1">
    <property type="nucleotide sequence ID" value="NZ_MINN01000074.1"/>
</dbReference>
<dbReference type="InterPro" id="IPR029058">
    <property type="entry name" value="AB_hydrolase_fold"/>
</dbReference>
<keyword evidence="3" id="KW-1185">Reference proteome</keyword>